<evidence type="ECO:0000313" key="3">
    <source>
        <dbReference type="Proteomes" id="UP001501470"/>
    </source>
</evidence>
<reference evidence="2 3" key="1">
    <citation type="journal article" date="2019" name="Int. J. Syst. Evol. Microbiol.">
        <title>The Global Catalogue of Microorganisms (GCM) 10K type strain sequencing project: providing services to taxonomists for standard genome sequencing and annotation.</title>
        <authorList>
            <consortium name="The Broad Institute Genomics Platform"/>
            <consortium name="The Broad Institute Genome Sequencing Center for Infectious Disease"/>
            <person name="Wu L."/>
            <person name="Ma J."/>
        </authorList>
    </citation>
    <scope>NUCLEOTIDE SEQUENCE [LARGE SCALE GENOMIC DNA]</scope>
    <source>
        <strain evidence="2 3">JCM 15933</strain>
    </source>
</reference>
<dbReference type="InterPro" id="IPR032075">
    <property type="entry name" value="PI-PLC-C1"/>
</dbReference>
<keyword evidence="3" id="KW-1185">Reference proteome</keyword>
<gene>
    <name evidence="2" type="ORF">GCM10009827_000250</name>
</gene>
<evidence type="ECO:0008006" key="4">
    <source>
        <dbReference type="Google" id="ProtNLM"/>
    </source>
</evidence>
<keyword evidence="1" id="KW-0732">Signal</keyword>
<comment type="caution">
    <text evidence="2">The sequence shown here is derived from an EMBL/GenBank/DDBJ whole genome shotgun (WGS) entry which is preliminary data.</text>
</comment>
<proteinExistence type="predicted"/>
<dbReference type="InterPro" id="IPR017946">
    <property type="entry name" value="PLC-like_Pdiesterase_TIM-brl"/>
</dbReference>
<feature type="chain" id="PRO_5045669393" description="Calcium-dependent phosphoinositide phospholipase C" evidence="1">
    <location>
        <begin position="30"/>
        <end position="347"/>
    </location>
</feature>
<sequence>MLRMRWKSLTAVTLTVVAAALVTPSTAHAAGPTDALKLSHTTAVGVHNTYDKAKYAYLADALDTGVSLLEFDIWVDTASRRWRVNHELFGTSNNCTAATTAAQLRTGARDQQFGVCLDDIRIWSDAHPGHQPLHLKIELKAGFDSRYGLGPADFDTLVASKLGTKVFKPADLKGSYATLDAAAKADNWPTRAALAGKVMLEIIPGTFERGNPFDNLDTDVEYGRHLRDLAAAGNLARAQSFPSVLDAAAGDPRTRYSETNIRPWFVIFDGSASTYLNGSIDTTWYNTNHYLLVMTDASAVPPPIDPTAPTNAQALARINLLAGRGATIVSADWAPSTGVLGTVVPRG</sequence>
<dbReference type="Pfam" id="PF16670">
    <property type="entry name" value="PI-PLC-C1"/>
    <property type="match status" value="1"/>
</dbReference>
<dbReference type="Gene3D" id="3.20.20.190">
    <property type="entry name" value="Phosphatidylinositol (PI) phosphodiesterase"/>
    <property type="match status" value="1"/>
</dbReference>
<dbReference type="CDD" id="cd08589">
    <property type="entry name" value="PI-PLCc_SaPLC1_like"/>
    <property type="match status" value="1"/>
</dbReference>
<evidence type="ECO:0000256" key="1">
    <source>
        <dbReference type="SAM" id="SignalP"/>
    </source>
</evidence>
<dbReference type="EMBL" id="BAAAQD010000001">
    <property type="protein sequence ID" value="GAA1499360.1"/>
    <property type="molecule type" value="Genomic_DNA"/>
</dbReference>
<accession>A0ABN1ZHJ3</accession>
<evidence type="ECO:0000313" key="2">
    <source>
        <dbReference type="EMBL" id="GAA1499360.1"/>
    </source>
</evidence>
<dbReference type="Proteomes" id="UP001501470">
    <property type="component" value="Unassembled WGS sequence"/>
</dbReference>
<organism evidence="2 3">
    <name type="scientific">Dactylosporangium maewongense</name>
    <dbReference type="NCBI Taxonomy" id="634393"/>
    <lineage>
        <taxon>Bacteria</taxon>
        <taxon>Bacillati</taxon>
        <taxon>Actinomycetota</taxon>
        <taxon>Actinomycetes</taxon>
        <taxon>Micromonosporales</taxon>
        <taxon>Micromonosporaceae</taxon>
        <taxon>Dactylosporangium</taxon>
    </lineage>
</organism>
<feature type="signal peptide" evidence="1">
    <location>
        <begin position="1"/>
        <end position="29"/>
    </location>
</feature>
<name>A0ABN1ZHJ3_9ACTN</name>
<dbReference type="SUPFAM" id="SSF51695">
    <property type="entry name" value="PLC-like phosphodiesterases"/>
    <property type="match status" value="1"/>
</dbReference>
<protein>
    <recommendedName>
        <fullName evidence="4">Calcium-dependent phosphoinositide phospholipase C</fullName>
    </recommendedName>
</protein>